<sequence>MLNDIRMTVSGNVTREPEVKYRRSDGRPFAVVPIAVNERRFDPATQQYVQAGVTYYDIICPGSLGANALHSLAIGTPVVAHGRFSVHEWTSETARGARPQVRADSIGVDLTWGTTSYTKGSRGYPELEDEYGTATPPQSEGGPADRGPSPDFIDEDDDLPAGLTVDANGEVHGEAHEEVEEEPSRAA</sequence>
<dbReference type="RefSeq" id="WP_114927700.1">
    <property type="nucleotide sequence ID" value="NZ_CP031229.1"/>
</dbReference>
<feature type="region of interest" description="Disordered" evidence="3">
    <location>
        <begin position="112"/>
        <end position="187"/>
    </location>
</feature>
<proteinExistence type="predicted"/>
<dbReference type="InterPro" id="IPR012340">
    <property type="entry name" value="NA-bd_OB-fold"/>
</dbReference>
<evidence type="ECO:0000313" key="5">
    <source>
        <dbReference type="Proteomes" id="UP000253790"/>
    </source>
</evidence>
<dbReference type="KEGG" id="orn:DV701_07160"/>
<dbReference type="AlphaFoldDB" id="A0A345NLM7"/>
<dbReference type="Proteomes" id="UP000253790">
    <property type="component" value="Chromosome"/>
</dbReference>
<protein>
    <submittedName>
        <fullName evidence="4">Single-stranded DNA-binding protein</fullName>
    </submittedName>
</protein>
<dbReference type="Pfam" id="PF00436">
    <property type="entry name" value="SSB"/>
    <property type="match status" value="1"/>
</dbReference>
<dbReference type="OrthoDB" id="4427276at2"/>
<evidence type="ECO:0000256" key="3">
    <source>
        <dbReference type="SAM" id="MobiDB-lite"/>
    </source>
</evidence>
<evidence type="ECO:0000256" key="2">
    <source>
        <dbReference type="PROSITE-ProRule" id="PRU00252"/>
    </source>
</evidence>
<organism evidence="4 5">
    <name type="scientific">Ornithinimicrobium avium</name>
    <dbReference type="NCBI Taxonomy" id="2283195"/>
    <lineage>
        <taxon>Bacteria</taxon>
        <taxon>Bacillati</taxon>
        <taxon>Actinomycetota</taxon>
        <taxon>Actinomycetes</taxon>
        <taxon>Micrococcales</taxon>
        <taxon>Ornithinimicrobiaceae</taxon>
        <taxon>Ornithinimicrobium</taxon>
    </lineage>
</organism>
<dbReference type="SUPFAM" id="SSF50249">
    <property type="entry name" value="Nucleic acid-binding proteins"/>
    <property type="match status" value="1"/>
</dbReference>
<dbReference type="EMBL" id="CP031229">
    <property type="protein sequence ID" value="AXH95935.1"/>
    <property type="molecule type" value="Genomic_DNA"/>
</dbReference>
<keyword evidence="5" id="KW-1185">Reference proteome</keyword>
<feature type="compositionally biased region" description="Basic and acidic residues" evidence="3">
    <location>
        <begin position="169"/>
        <end position="187"/>
    </location>
</feature>
<name>A0A345NLM7_9MICO</name>
<dbReference type="InterPro" id="IPR000424">
    <property type="entry name" value="Primosome_PriB/ssb"/>
</dbReference>
<dbReference type="PROSITE" id="PS50935">
    <property type="entry name" value="SSB"/>
    <property type="match status" value="1"/>
</dbReference>
<dbReference type="CDD" id="cd04496">
    <property type="entry name" value="SSB_OBF"/>
    <property type="match status" value="1"/>
</dbReference>
<accession>A0A345NLM7</accession>
<gene>
    <name evidence="4" type="ORF">DV701_07160</name>
</gene>
<evidence type="ECO:0000313" key="4">
    <source>
        <dbReference type="EMBL" id="AXH95935.1"/>
    </source>
</evidence>
<keyword evidence="1 2" id="KW-0238">DNA-binding</keyword>
<dbReference type="Gene3D" id="2.40.50.140">
    <property type="entry name" value="Nucleic acid-binding proteins"/>
    <property type="match status" value="1"/>
</dbReference>
<dbReference type="GO" id="GO:0003697">
    <property type="term" value="F:single-stranded DNA binding"/>
    <property type="evidence" value="ECO:0007669"/>
    <property type="project" value="InterPro"/>
</dbReference>
<evidence type="ECO:0000256" key="1">
    <source>
        <dbReference type="ARBA" id="ARBA00023125"/>
    </source>
</evidence>
<reference evidence="4 5" key="1">
    <citation type="submission" date="2018-07" db="EMBL/GenBank/DDBJ databases">
        <title>Complete genome sequencing of Ornithinimicrobium sp. AMA3305.</title>
        <authorList>
            <person name="Bae J.-W."/>
        </authorList>
    </citation>
    <scope>NUCLEOTIDE SEQUENCE [LARGE SCALE GENOMIC DNA]</scope>
    <source>
        <strain evidence="4 5">AMA3305</strain>
    </source>
</reference>